<name>A8GNJ5_RICAH</name>
<accession>A8GNJ5</accession>
<dbReference type="Proteomes" id="UP000006830">
    <property type="component" value="Chromosome"/>
</dbReference>
<dbReference type="HOGENOM" id="CLU_2919820_0_0_5"/>
<gene>
    <name evidence="1" type="ordered locus">A1C_03420</name>
</gene>
<organism evidence="1 2">
    <name type="scientific">Rickettsia akari (strain Hartford)</name>
    <dbReference type="NCBI Taxonomy" id="293614"/>
    <lineage>
        <taxon>Bacteria</taxon>
        <taxon>Pseudomonadati</taxon>
        <taxon>Pseudomonadota</taxon>
        <taxon>Alphaproteobacteria</taxon>
        <taxon>Rickettsiales</taxon>
        <taxon>Rickettsiaceae</taxon>
        <taxon>Rickettsieae</taxon>
        <taxon>Rickettsia</taxon>
        <taxon>spotted fever group</taxon>
    </lineage>
</organism>
<protein>
    <submittedName>
        <fullName evidence="1">Uncharacterized protein</fullName>
    </submittedName>
</protein>
<proteinExistence type="predicted"/>
<evidence type="ECO:0000313" key="2">
    <source>
        <dbReference type="Proteomes" id="UP000006830"/>
    </source>
</evidence>
<evidence type="ECO:0000313" key="1">
    <source>
        <dbReference type="EMBL" id="ABV74970.1"/>
    </source>
</evidence>
<dbReference type="KEGG" id="rak:A1C_03420"/>
<dbReference type="EMBL" id="CP000847">
    <property type="protein sequence ID" value="ABV74970.1"/>
    <property type="molecule type" value="Genomic_DNA"/>
</dbReference>
<dbReference type="AlphaFoldDB" id="A8GNJ5"/>
<keyword evidence="2" id="KW-1185">Reference proteome</keyword>
<sequence>MDDIAGFIKITRYYILIVNKKQIDEVSFGKEQGVLYFFDRTAYTDDHADQTILNNDAHFLN</sequence>
<reference evidence="1" key="1">
    <citation type="submission" date="2007-09" db="EMBL/GenBank/DDBJ databases">
        <title>Complete Genome Sequence of Rickettsia akari.</title>
        <authorList>
            <person name="Madan A."/>
            <person name="Fahey J."/>
            <person name="Helton E."/>
            <person name="Ketteman M."/>
            <person name="Madan A."/>
            <person name="Rodrigues S."/>
            <person name="Sanchez A."/>
            <person name="Whiting M."/>
            <person name="Dasch G."/>
            <person name="Eremeeva M."/>
        </authorList>
    </citation>
    <scope>NUCLEOTIDE SEQUENCE</scope>
    <source>
        <strain evidence="1">Hartford</strain>
    </source>
</reference>